<evidence type="ECO:0000256" key="12">
    <source>
        <dbReference type="ARBA" id="ARBA00022989"/>
    </source>
</evidence>
<dbReference type="PROSITE" id="PS00077">
    <property type="entry name" value="COX1_CUB"/>
    <property type="match status" value="1"/>
</dbReference>
<feature type="transmembrane region" description="Helical" evidence="19">
    <location>
        <begin position="46"/>
        <end position="67"/>
    </location>
</feature>
<comment type="subcellular location">
    <subcellularLocation>
        <location evidence="1 19">Cell membrane</location>
        <topology evidence="1 19">Multi-pass membrane protein</topology>
    </subcellularLocation>
</comment>
<dbReference type="OrthoDB" id="9803294at2"/>
<comment type="catalytic activity">
    <reaction evidence="17 19">
        <text>4 Fe(II)-[cytochrome c] + O2 + 8 H(+)(in) = 4 Fe(III)-[cytochrome c] + 2 H2O + 4 H(+)(out)</text>
        <dbReference type="Rhea" id="RHEA:11436"/>
        <dbReference type="Rhea" id="RHEA-COMP:10350"/>
        <dbReference type="Rhea" id="RHEA-COMP:14399"/>
        <dbReference type="ChEBI" id="CHEBI:15377"/>
        <dbReference type="ChEBI" id="CHEBI:15378"/>
        <dbReference type="ChEBI" id="CHEBI:15379"/>
        <dbReference type="ChEBI" id="CHEBI:29033"/>
        <dbReference type="ChEBI" id="CHEBI:29034"/>
        <dbReference type="EC" id="7.1.1.9"/>
    </reaction>
</comment>
<feature type="domain" description="Cytochrome oxidase subunit I profile" evidence="21">
    <location>
        <begin position="34"/>
        <end position="541"/>
    </location>
</feature>
<dbReference type="Pfam" id="PF00115">
    <property type="entry name" value="COX1"/>
    <property type="match status" value="1"/>
</dbReference>
<dbReference type="PANTHER" id="PTHR10422">
    <property type="entry name" value="CYTOCHROME C OXIDASE SUBUNIT 1"/>
    <property type="match status" value="1"/>
</dbReference>
<evidence type="ECO:0000256" key="9">
    <source>
        <dbReference type="ARBA" id="ARBA00022723"/>
    </source>
</evidence>
<keyword evidence="4 18" id="KW-0813">Transport</keyword>
<dbReference type="InterPro" id="IPR023616">
    <property type="entry name" value="Cyt_c_oxase-like_su1_dom"/>
</dbReference>
<evidence type="ECO:0000256" key="18">
    <source>
        <dbReference type="RuleBase" id="RU000370"/>
    </source>
</evidence>
<evidence type="ECO:0000256" key="5">
    <source>
        <dbReference type="ARBA" id="ARBA00022475"/>
    </source>
</evidence>
<comment type="pathway">
    <text evidence="2 19">Energy metabolism; oxidative phosphorylation.</text>
</comment>
<dbReference type="GO" id="GO:0004129">
    <property type="term" value="F:cytochrome-c oxidase activity"/>
    <property type="evidence" value="ECO:0007669"/>
    <property type="project" value="UniProtKB-EC"/>
</dbReference>
<keyword evidence="22" id="KW-0560">Oxidoreductase</keyword>
<comment type="similarity">
    <text evidence="3 18">Belongs to the heme-copper respiratory oxidase family.</text>
</comment>
<comment type="caution">
    <text evidence="22">The sequence shown here is derived from an EMBL/GenBank/DDBJ whole genome shotgun (WGS) entry which is preliminary data.</text>
</comment>
<keyword evidence="9 19" id="KW-0479">Metal-binding</keyword>
<dbReference type="InterPro" id="IPR014241">
    <property type="entry name" value="Cyt_c_oxidase_su1_bac"/>
</dbReference>
<keyword evidence="5 19" id="KW-1003">Cell membrane</keyword>
<dbReference type="CDD" id="cd01662">
    <property type="entry name" value="Ubiquinol_Oxidase_I"/>
    <property type="match status" value="1"/>
</dbReference>
<proteinExistence type="inferred from homology"/>
<feature type="transmembrane region" description="Helical" evidence="19">
    <location>
        <begin position="131"/>
        <end position="155"/>
    </location>
</feature>
<dbReference type="PROSITE" id="PS50855">
    <property type="entry name" value="COX1"/>
    <property type="match status" value="1"/>
</dbReference>
<dbReference type="PRINTS" id="PR01165">
    <property type="entry name" value="CYCOXIDASEI"/>
</dbReference>
<keyword evidence="8 18" id="KW-0812">Transmembrane</keyword>
<accession>A0A3M9MGS4</accession>
<evidence type="ECO:0000313" key="22">
    <source>
        <dbReference type="EMBL" id="RNI24395.1"/>
    </source>
</evidence>
<feature type="transmembrane region" description="Helical" evidence="19">
    <location>
        <begin position="175"/>
        <end position="200"/>
    </location>
</feature>
<keyword evidence="13 19" id="KW-0408">Iron</keyword>
<evidence type="ECO:0000256" key="16">
    <source>
        <dbReference type="ARBA" id="ARBA00025218"/>
    </source>
</evidence>
<keyword evidence="23" id="KW-1185">Reference proteome</keyword>
<dbReference type="UniPathway" id="UPA00705"/>
<evidence type="ECO:0000256" key="20">
    <source>
        <dbReference type="SAM" id="MobiDB-lite"/>
    </source>
</evidence>
<dbReference type="EMBL" id="RJJQ01000003">
    <property type="protein sequence ID" value="RNI24395.1"/>
    <property type="molecule type" value="Genomic_DNA"/>
</dbReference>
<name>A0A3M9MGS4_9MICO</name>
<evidence type="ECO:0000256" key="17">
    <source>
        <dbReference type="ARBA" id="ARBA00047816"/>
    </source>
</evidence>
<evidence type="ECO:0000256" key="2">
    <source>
        <dbReference type="ARBA" id="ARBA00004673"/>
    </source>
</evidence>
<gene>
    <name evidence="22" type="primary">ctaD</name>
    <name evidence="22" type="ORF">EFY87_05420</name>
</gene>
<dbReference type="NCBIfam" id="TIGR02891">
    <property type="entry name" value="CtaD_CoxA"/>
    <property type="match status" value="1"/>
</dbReference>
<feature type="transmembrane region" description="Helical" evidence="19">
    <location>
        <begin position="301"/>
        <end position="320"/>
    </location>
</feature>
<evidence type="ECO:0000256" key="8">
    <source>
        <dbReference type="ARBA" id="ARBA00022692"/>
    </source>
</evidence>
<evidence type="ECO:0000256" key="14">
    <source>
        <dbReference type="ARBA" id="ARBA00023008"/>
    </source>
</evidence>
<dbReference type="InterPro" id="IPR036927">
    <property type="entry name" value="Cyt_c_oxase-like_su1_sf"/>
</dbReference>
<evidence type="ECO:0000256" key="3">
    <source>
        <dbReference type="ARBA" id="ARBA00009578"/>
    </source>
</evidence>
<evidence type="ECO:0000259" key="21">
    <source>
        <dbReference type="PROSITE" id="PS50855"/>
    </source>
</evidence>
<sequence length="586" mass="64528">MASIATPRVGDAGDTGDAPVAARTRHPGRTFVKWITATDHKVIGNLYFITSFAFFLVGGVLALLIRAELVSPGLQIVDNPEQFNQLFTMHGTIMLLLFATPLFAGFANAIMPLQIGSPDVAFPRLNMLAYWLYLFGGLIASAGFLTPQGAAAFGWFAYAPLSNATYSPGLGGNLWVFGLALSGFGTILGAVNFITTIICMRAPGMTMFRMPIFTWGILITSILVLVVFPVLAAALFGLGLDRVMGAHVFDPQTAGAMLWEHMFWFFGHPEVYIIALPFFGIISEVIPVFSRKPVFGYKTLVFATISIAALSVSVWAHHMYATGQVLLPFFAIMTMLIAVPTGVKFVNWVGTMYGGSLTFETPMLWAIGFLVTFLFGGLTGIILASPALDFSLTDSYFVVAHFHYVVFGTVVFAMFAGWYFWWPKITGRMLDERLGKLHFWLLFIGFHTTFLIQHWLGVKGMPRRYADYLPSDDFQWMNDISSVGALILGVSMLPFIYNVWKTWRTAPKVEVDDPWGYGASLEWATSCPPPRHNFDSIPRIRSERPAFDLHHPEAAKWSVTPSTETVSQLTGVGADQSSSDSAGKGE</sequence>
<dbReference type="GO" id="GO:0005886">
    <property type="term" value="C:plasma membrane"/>
    <property type="evidence" value="ECO:0007669"/>
    <property type="project" value="UniProtKB-SubCell"/>
</dbReference>
<dbReference type="GO" id="GO:0006119">
    <property type="term" value="P:oxidative phosphorylation"/>
    <property type="evidence" value="ECO:0007669"/>
    <property type="project" value="UniProtKB-UniPathway"/>
</dbReference>
<evidence type="ECO:0000256" key="7">
    <source>
        <dbReference type="ARBA" id="ARBA00022660"/>
    </source>
</evidence>
<dbReference type="GO" id="GO:0020037">
    <property type="term" value="F:heme binding"/>
    <property type="evidence" value="ECO:0007669"/>
    <property type="project" value="InterPro"/>
</dbReference>
<evidence type="ECO:0000256" key="13">
    <source>
        <dbReference type="ARBA" id="ARBA00023004"/>
    </source>
</evidence>
<comment type="function">
    <text evidence="16 19">Cytochrome c oxidase is the component of the respiratory chain that catalyzes the reduction of oxygen to water. Subunits 1-3 form the functional core of the enzyme complex. CO I is the catalytic subunit of the enzyme. Electrons originating in cytochrome c are transferred via the copper A center of subunit 2 and heme A of subunit 1 to the bimetallic center formed by heme A3 and copper B.</text>
</comment>
<dbReference type="PANTHER" id="PTHR10422:SF18">
    <property type="entry name" value="CYTOCHROME C OXIDASE SUBUNIT 1"/>
    <property type="match status" value="1"/>
</dbReference>
<dbReference type="EC" id="7.1.1.9" evidence="19"/>
<feature type="transmembrane region" description="Helical" evidence="19">
    <location>
        <begin position="212"/>
        <end position="236"/>
    </location>
</feature>
<evidence type="ECO:0000256" key="15">
    <source>
        <dbReference type="ARBA" id="ARBA00023136"/>
    </source>
</evidence>
<feature type="region of interest" description="Disordered" evidence="20">
    <location>
        <begin position="1"/>
        <end position="22"/>
    </location>
</feature>
<evidence type="ECO:0000313" key="23">
    <source>
        <dbReference type="Proteomes" id="UP000271678"/>
    </source>
</evidence>
<dbReference type="AlphaFoldDB" id="A0A3M9MGS4"/>
<dbReference type="InterPro" id="IPR000883">
    <property type="entry name" value="Cyt_C_Oxase_1"/>
</dbReference>
<dbReference type="GO" id="GO:0046872">
    <property type="term" value="F:metal ion binding"/>
    <property type="evidence" value="ECO:0007669"/>
    <property type="project" value="UniProtKB-KW"/>
</dbReference>
<keyword evidence="11 18" id="KW-0249">Electron transport</keyword>
<feature type="compositionally biased region" description="Polar residues" evidence="20">
    <location>
        <begin position="559"/>
        <end position="586"/>
    </location>
</feature>
<feature type="transmembrane region" description="Helical" evidence="19">
    <location>
        <begin position="326"/>
        <end position="350"/>
    </location>
</feature>
<feature type="transmembrane region" description="Helical" evidence="19">
    <location>
        <begin position="476"/>
        <end position="500"/>
    </location>
</feature>
<feature type="transmembrane region" description="Helical" evidence="19">
    <location>
        <begin position="396"/>
        <end position="422"/>
    </location>
</feature>
<evidence type="ECO:0000256" key="19">
    <source>
        <dbReference type="RuleBase" id="RU363061"/>
    </source>
</evidence>
<dbReference type="Gene3D" id="1.20.210.10">
    <property type="entry name" value="Cytochrome c oxidase-like, subunit I domain"/>
    <property type="match status" value="1"/>
</dbReference>
<keyword evidence="10" id="KW-1278">Translocase</keyword>
<evidence type="ECO:0000256" key="1">
    <source>
        <dbReference type="ARBA" id="ARBA00004651"/>
    </source>
</evidence>
<organism evidence="22 23">
    <name type="scientific">Flexivirga caeni</name>
    <dbReference type="NCBI Taxonomy" id="2294115"/>
    <lineage>
        <taxon>Bacteria</taxon>
        <taxon>Bacillati</taxon>
        <taxon>Actinomycetota</taxon>
        <taxon>Actinomycetes</taxon>
        <taxon>Micrococcales</taxon>
        <taxon>Dermacoccaceae</taxon>
        <taxon>Flexivirga</taxon>
    </lineage>
</organism>
<dbReference type="RefSeq" id="WP_123270434.1">
    <property type="nucleotide sequence ID" value="NZ_RJJQ01000003.1"/>
</dbReference>
<evidence type="ECO:0000256" key="10">
    <source>
        <dbReference type="ARBA" id="ARBA00022967"/>
    </source>
</evidence>
<evidence type="ECO:0000256" key="4">
    <source>
        <dbReference type="ARBA" id="ARBA00022448"/>
    </source>
</evidence>
<keyword evidence="7 18" id="KW-0679">Respiratory chain</keyword>
<dbReference type="SUPFAM" id="SSF81442">
    <property type="entry name" value="Cytochrome c oxidase subunit I-like"/>
    <property type="match status" value="1"/>
</dbReference>
<dbReference type="GO" id="GO:0022904">
    <property type="term" value="P:respiratory electron transport chain"/>
    <property type="evidence" value="ECO:0007669"/>
    <property type="project" value="TreeGrafter"/>
</dbReference>
<feature type="transmembrane region" description="Helical" evidence="19">
    <location>
        <begin position="271"/>
        <end position="289"/>
    </location>
</feature>
<feature type="transmembrane region" description="Helical" evidence="19">
    <location>
        <begin position="362"/>
        <end position="384"/>
    </location>
</feature>
<dbReference type="GO" id="GO:0016491">
    <property type="term" value="F:oxidoreductase activity"/>
    <property type="evidence" value="ECO:0007669"/>
    <property type="project" value="UniProtKB-KW"/>
</dbReference>
<evidence type="ECO:0000256" key="11">
    <source>
        <dbReference type="ARBA" id="ARBA00022982"/>
    </source>
</evidence>
<dbReference type="GO" id="GO:0015990">
    <property type="term" value="P:electron transport coupled proton transport"/>
    <property type="evidence" value="ECO:0007669"/>
    <property type="project" value="InterPro"/>
</dbReference>
<protein>
    <recommendedName>
        <fullName evidence="19">Cytochrome c oxidase subunit 1</fullName>
        <ecNumber evidence="19">7.1.1.9</ecNumber>
    </recommendedName>
</protein>
<keyword evidence="15 19" id="KW-0472">Membrane</keyword>
<keyword evidence="12 19" id="KW-1133">Transmembrane helix</keyword>
<keyword evidence="14 19" id="KW-0186">Copper</keyword>
<reference evidence="22 23" key="1">
    <citation type="submission" date="2018-11" db="EMBL/GenBank/DDBJ databases">
        <title>Draft genome of Simplicispira Flexivirga sp. BO-16.</title>
        <authorList>
            <person name="Im W.T."/>
        </authorList>
    </citation>
    <scope>NUCLEOTIDE SEQUENCE [LARGE SCALE GENOMIC DNA]</scope>
    <source>
        <strain evidence="22 23">BO-16</strain>
    </source>
</reference>
<evidence type="ECO:0000256" key="6">
    <source>
        <dbReference type="ARBA" id="ARBA00022617"/>
    </source>
</evidence>
<keyword evidence="6 18" id="KW-0349">Heme</keyword>
<dbReference type="Proteomes" id="UP000271678">
    <property type="component" value="Unassembled WGS sequence"/>
</dbReference>
<feature type="transmembrane region" description="Helical" evidence="19">
    <location>
        <begin position="87"/>
        <end position="110"/>
    </location>
</feature>
<dbReference type="InterPro" id="IPR023615">
    <property type="entry name" value="Cyt_c_Oxase_su1_BS"/>
</dbReference>
<feature type="transmembrane region" description="Helical" evidence="19">
    <location>
        <begin position="434"/>
        <end position="456"/>
    </location>
</feature>
<dbReference type="FunFam" id="1.20.210.10:FF:000003">
    <property type="entry name" value="Cytochrome c oxidase subunit 1"/>
    <property type="match status" value="1"/>
</dbReference>
<feature type="region of interest" description="Disordered" evidence="20">
    <location>
        <begin position="558"/>
        <end position="586"/>
    </location>
</feature>